<proteinExistence type="predicted"/>
<dbReference type="RefSeq" id="WP_218098293.1">
    <property type="nucleotide sequence ID" value="NZ_CAJVCE010000004.1"/>
</dbReference>
<evidence type="ECO:0000256" key="1">
    <source>
        <dbReference type="SAM" id="Coils"/>
    </source>
</evidence>
<dbReference type="Proteomes" id="UP000730618">
    <property type="component" value="Unassembled WGS sequence"/>
</dbReference>
<feature type="signal peptide" evidence="2">
    <location>
        <begin position="1"/>
        <end position="21"/>
    </location>
</feature>
<protein>
    <submittedName>
        <fullName evidence="3">Uncharacterized protein</fullName>
    </submittedName>
</protein>
<dbReference type="EMBL" id="CAJVCE010000004">
    <property type="protein sequence ID" value="CAG7633683.1"/>
    <property type="molecule type" value="Genomic_DNA"/>
</dbReference>
<evidence type="ECO:0000313" key="3">
    <source>
        <dbReference type="EMBL" id="CAG7633683.1"/>
    </source>
</evidence>
<gene>
    <name evidence="3" type="ORF">PAECIP111802_01972</name>
</gene>
<sequence>MNIRRHIVTCFILLLLMYSTAHPGSVQADSGDAPSPAEDTTEAQVIRPIVLGKADIGEASSMELKDVMLLPGDNDGTVSFTLAVNNGGPGDLDFMNYWIRLQSAAGNPFTVNLLPQVKDKNRIPAYTSQEFHFYAKVNRTTKLQDLVFTLIQLDFSVAGFEKVIGRITAPDSYSFVTPAGKEGSLDIGDIPFIGKIARAAVSRNDDYYLPSLYFEMTDVGTKGTKLPDLAYFIRTKQGQTYPLQSTVFTKDADIQPLDKKEGLLTGSIPREAGADGWQLVIAQPAGGNGIGESVMLPVAFFEVPAAVAADVSIGNDYDFASKSGTYTARLTSLQRLPWDDQDILAATMTLTNNGSEPLPVPNLQGYFKLDDTVTIEAQFIRNDRVISLLPGKEISVQIAGKIPYTGEFQSIQLYLQEKEADNKVKDLLTFHHNRELMNMTVIPANGTRTLTDIGYSAAYTIRAVHTFQGNNTDLFAVQMDVENLEKRSADLRRQVAQFQAADGTVFPASITEVGKINPRGKALQSVWTTLPKDFDTEGIQLIIGDEVSVLPPSGSGSNEGARLEGYVNAVSFQLPAERKEPKAGFADLEIYPYSITLSHIGTQMDFTTGKVQLSFDYELNKNALVEADMKDHKLIVELKDELFESGKEIVISETYDLNGTDASKSLQLGSHDAAISYTNKDKIYNIKDMKSYQLNVYHQFQNGQKKLLATKELEWFIYAD</sequence>
<comment type="caution">
    <text evidence="3">The sequence shown here is derived from an EMBL/GenBank/DDBJ whole genome shotgun (WGS) entry which is preliminary data.</text>
</comment>
<keyword evidence="1" id="KW-0175">Coiled coil</keyword>
<accession>A0ABM8VF52</accession>
<name>A0ABM8VF52_9BACL</name>
<evidence type="ECO:0000313" key="4">
    <source>
        <dbReference type="Proteomes" id="UP000730618"/>
    </source>
</evidence>
<evidence type="ECO:0000256" key="2">
    <source>
        <dbReference type="SAM" id="SignalP"/>
    </source>
</evidence>
<organism evidence="3 4">
    <name type="scientific">Paenibacillus allorhizosphaerae</name>
    <dbReference type="NCBI Taxonomy" id="2849866"/>
    <lineage>
        <taxon>Bacteria</taxon>
        <taxon>Bacillati</taxon>
        <taxon>Bacillota</taxon>
        <taxon>Bacilli</taxon>
        <taxon>Bacillales</taxon>
        <taxon>Paenibacillaceae</taxon>
        <taxon>Paenibacillus</taxon>
    </lineage>
</organism>
<feature type="coiled-coil region" evidence="1">
    <location>
        <begin position="474"/>
        <end position="501"/>
    </location>
</feature>
<keyword evidence="4" id="KW-1185">Reference proteome</keyword>
<reference evidence="3 4" key="1">
    <citation type="submission" date="2021-06" db="EMBL/GenBank/DDBJ databases">
        <authorList>
            <person name="Criscuolo A."/>
        </authorList>
    </citation>
    <scope>NUCLEOTIDE SEQUENCE [LARGE SCALE GENOMIC DNA]</scope>
    <source>
        <strain evidence="4">CIP 111802</strain>
    </source>
</reference>
<feature type="chain" id="PRO_5046097210" evidence="2">
    <location>
        <begin position="22"/>
        <end position="720"/>
    </location>
</feature>
<keyword evidence="2" id="KW-0732">Signal</keyword>